<reference evidence="12" key="1">
    <citation type="submission" date="2020-01" db="EMBL/GenBank/DDBJ databases">
        <title>Genome Sequencing of Three Apophysomyces-Like Fungal Strains Confirms a Novel Fungal Genus in the Mucoromycota with divergent Burkholderia-like Endosymbiotic Bacteria.</title>
        <authorList>
            <person name="Stajich J.E."/>
            <person name="Macias A.M."/>
            <person name="Carter-House D."/>
            <person name="Lovett B."/>
            <person name="Kasson L.R."/>
            <person name="Berry K."/>
            <person name="Grigoriev I."/>
            <person name="Chang Y."/>
            <person name="Spatafora J."/>
            <person name="Kasson M.T."/>
        </authorList>
    </citation>
    <scope>NUCLEOTIDE SEQUENCE</scope>
    <source>
        <strain evidence="12">NRRL A-21654</strain>
    </source>
</reference>
<keyword evidence="4 10" id="KW-0547">Nucleotide-binding</keyword>
<dbReference type="InterPro" id="IPR008909">
    <property type="entry name" value="DALR_anticod-bd"/>
</dbReference>
<comment type="catalytic activity">
    <reaction evidence="9">
        <text>tRNA(Arg) + L-arginine + ATP = L-arginyl-tRNA(Arg) + AMP + diphosphate</text>
        <dbReference type="Rhea" id="RHEA:20301"/>
        <dbReference type="Rhea" id="RHEA-COMP:9658"/>
        <dbReference type="Rhea" id="RHEA-COMP:9673"/>
        <dbReference type="ChEBI" id="CHEBI:30616"/>
        <dbReference type="ChEBI" id="CHEBI:32682"/>
        <dbReference type="ChEBI" id="CHEBI:33019"/>
        <dbReference type="ChEBI" id="CHEBI:78442"/>
        <dbReference type="ChEBI" id="CHEBI:78513"/>
        <dbReference type="ChEBI" id="CHEBI:456215"/>
        <dbReference type="EC" id="6.1.1.19"/>
    </reaction>
</comment>
<dbReference type="Gene3D" id="3.40.50.620">
    <property type="entry name" value="HUPs"/>
    <property type="match status" value="1"/>
</dbReference>
<keyword evidence="6 10" id="KW-0648">Protein biosynthesis</keyword>
<sequence>MAASARFKRAISKQLASLIPCSEPELNNLLRIPSQRTECQFSLSLERLRAKHPNVATEISPTTWAAQLADNFRPDTSIEGATAVGTQLQFRVRQTEFTKQVLSQVYQEHDSYGWAHAKHKGTVVIDYSSPNIAKPFHAGHLRSTILGNFAKRIHEAMGYRVIGINYLGDWGKQYGLLAVGFERYGDQTLLEKNPIHHLYDVYVKINQEAKSDPNIHVLANAYFKRMEQGDHTSLAQWRTLKDMSIASYASIYDRLGIRFDAYSGESEVSEYIPKVYELLRARNLLTRTDDGAYAVDLREHNLGLPVIQRADGTSLYITRDLASIIMRKERYGFDKAIYAVGVEQNAYFQQVFKIAEMMYDNINLEHLSFGRINGISTRRGTAIFLEDILDAAKDKITQYMRSDEGRAAVEEQDMDKIADTLGISAILVQDMKSKRTKNYSFSWDRMTDARGDTGVFLQYAHARACGIERKADTPITVECDFSFLEEREAFELVQTISYFPDLVDSSFASLEPCTLVNYLFKLSHATSLASHRLRVKGTELELAKARMLLFWAARKTLSNGLTLLGIRPLERM</sequence>
<dbReference type="GO" id="GO:0006420">
    <property type="term" value="P:arginyl-tRNA aminoacylation"/>
    <property type="evidence" value="ECO:0007669"/>
    <property type="project" value="InterPro"/>
</dbReference>
<dbReference type="InterPro" id="IPR014729">
    <property type="entry name" value="Rossmann-like_a/b/a_fold"/>
</dbReference>
<evidence type="ECO:0000256" key="8">
    <source>
        <dbReference type="ARBA" id="ARBA00033033"/>
    </source>
</evidence>
<evidence type="ECO:0000256" key="5">
    <source>
        <dbReference type="ARBA" id="ARBA00022840"/>
    </source>
</evidence>
<dbReference type="SUPFAM" id="SSF47323">
    <property type="entry name" value="Anticodon-binding domain of a subclass of class I aminoacyl-tRNA synthetases"/>
    <property type="match status" value="1"/>
</dbReference>
<dbReference type="GO" id="GO:0032543">
    <property type="term" value="P:mitochondrial translation"/>
    <property type="evidence" value="ECO:0007669"/>
    <property type="project" value="TreeGrafter"/>
</dbReference>
<evidence type="ECO:0000256" key="2">
    <source>
        <dbReference type="ARBA" id="ARBA00012837"/>
    </source>
</evidence>
<name>A0A8H7BKG4_9FUNG</name>
<dbReference type="SUPFAM" id="SSF52374">
    <property type="entry name" value="Nucleotidylyl transferase"/>
    <property type="match status" value="1"/>
</dbReference>
<protein>
    <recommendedName>
        <fullName evidence="2">arginine--tRNA ligase</fullName>
        <ecNumber evidence="2">6.1.1.19</ecNumber>
    </recommendedName>
    <alternativeName>
        <fullName evidence="8">Arginyl-tRNA synthetase</fullName>
    </alternativeName>
</protein>
<dbReference type="PANTHER" id="PTHR11956:SF11">
    <property type="entry name" value="ARGININE--TRNA LIGASE, MITOCHONDRIAL-RELATED"/>
    <property type="match status" value="1"/>
</dbReference>
<dbReference type="PANTHER" id="PTHR11956">
    <property type="entry name" value="ARGINYL-TRNA SYNTHETASE"/>
    <property type="match status" value="1"/>
</dbReference>
<evidence type="ECO:0000256" key="4">
    <source>
        <dbReference type="ARBA" id="ARBA00022741"/>
    </source>
</evidence>
<dbReference type="FunFam" id="1.10.730.10:FF:000006">
    <property type="entry name" value="Arginyl-tRNA synthetase 2, mitochondrial"/>
    <property type="match status" value="1"/>
</dbReference>
<dbReference type="Pfam" id="PF05746">
    <property type="entry name" value="DALR_1"/>
    <property type="match status" value="1"/>
</dbReference>
<dbReference type="Gene3D" id="3.30.1360.70">
    <property type="entry name" value="Arginyl tRNA synthetase N-terminal domain"/>
    <property type="match status" value="1"/>
</dbReference>
<evidence type="ECO:0000256" key="9">
    <source>
        <dbReference type="ARBA" id="ARBA00049339"/>
    </source>
</evidence>
<organism evidence="12 13">
    <name type="scientific">Apophysomyces ossiformis</name>
    <dbReference type="NCBI Taxonomy" id="679940"/>
    <lineage>
        <taxon>Eukaryota</taxon>
        <taxon>Fungi</taxon>
        <taxon>Fungi incertae sedis</taxon>
        <taxon>Mucoromycota</taxon>
        <taxon>Mucoromycotina</taxon>
        <taxon>Mucoromycetes</taxon>
        <taxon>Mucorales</taxon>
        <taxon>Mucorineae</taxon>
        <taxon>Mucoraceae</taxon>
        <taxon>Apophysomyces</taxon>
    </lineage>
</organism>
<dbReference type="GO" id="GO:0005739">
    <property type="term" value="C:mitochondrion"/>
    <property type="evidence" value="ECO:0007669"/>
    <property type="project" value="TreeGrafter"/>
</dbReference>
<dbReference type="PROSITE" id="PS00178">
    <property type="entry name" value="AA_TRNA_LIGASE_I"/>
    <property type="match status" value="1"/>
</dbReference>
<dbReference type="EC" id="6.1.1.19" evidence="2"/>
<dbReference type="InterPro" id="IPR001412">
    <property type="entry name" value="aa-tRNA-synth_I_CS"/>
</dbReference>
<evidence type="ECO:0000259" key="11">
    <source>
        <dbReference type="SMART" id="SM00836"/>
    </source>
</evidence>
<comment type="similarity">
    <text evidence="1 10">Belongs to the class-I aminoacyl-tRNA synthetase family.</text>
</comment>
<keyword evidence="3 10" id="KW-0436">Ligase</keyword>
<dbReference type="Gene3D" id="1.10.730.10">
    <property type="entry name" value="Isoleucyl-tRNA Synthetase, Domain 1"/>
    <property type="match status" value="1"/>
</dbReference>
<dbReference type="InterPro" id="IPR035684">
    <property type="entry name" value="ArgRS_core"/>
</dbReference>
<accession>A0A8H7BKG4</accession>
<dbReference type="Pfam" id="PF00750">
    <property type="entry name" value="tRNA-synt_1d"/>
    <property type="match status" value="1"/>
</dbReference>
<dbReference type="EMBL" id="JABAYA010000255">
    <property type="protein sequence ID" value="KAF7721547.1"/>
    <property type="molecule type" value="Genomic_DNA"/>
</dbReference>
<evidence type="ECO:0000256" key="3">
    <source>
        <dbReference type="ARBA" id="ARBA00022598"/>
    </source>
</evidence>
<dbReference type="NCBIfam" id="TIGR00456">
    <property type="entry name" value="argS"/>
    <property type="match status" value="1"/>
</dbReference>
<dbReference type="InterPro" id="IPR001278">
    <property type="entry name" value="Arg-tRNA-ligase"/>
</dbReference>
<dbReference type="OrthoDB" id="68056at2759"/>
<comment type="caution">
    <text evidence="12">The sequence shown here is derived from an EMBL/GenBank/DDBJ whole genome shotgun (WGS) entry which is preliminary data.</text>
</comment>
<proteinExistence type="inferred from homology"/>
<dbReference type="SUPFAM" id="SSF55190">
    <property type="entry name" value="Arginyl-tRNA synthetase (ArgRS), N-terminal 'additional' domain"/>
    <property type="match status" value="1"/>
</dbReference>
<evidence type="ECO:0000256" key="6">
    <source>
        <dbReference type="ARBA" id="ARBA00022917"/>
    </source>
</evidence>
<dbReference type="PRINTS" id="PR01038">
    <property type="entry name" value="TRNASYNTHARG"/>
</dbReference>
<dbReference type="SMART" id="SM00836">
    <property type="entry name" value="DALR_1"/>
    <property type="match status" value="1"/>
</dbReference>
<evidence type="ECO:0000313" key="13">
    <source>
        <dbReference type="Proteomes" id="UP000605846"/>
    </source>
</evidence>
<dbReference type="GO" id="GO:0005524">
    <property type="term" value="F:ATP binding"/>
    <property type="evidence" value="ECO:0007669"/>
    <property type="project" value="UniProtKB-KW"/>
</dbReference>
<feature type="domain" description="DALR anticodon binding" evidence="11">
    <location>
        <begin position="457"/>
        <end position="572"/>
    </location>
</feature>
<dbReference type="InterPro" id="IPR009080">
    <property type="entry name" value="tRNAsynth_Ia_anticodon-bd"/>
</dbReference>
<gene>
    <name evidence="12" type="primary">RARS2_1</name>
    <name evidence="12" type="ORF">EC973_004504</name>
</gene>
<evidence type="ECO:0000313" key="12">
    <source>
        <dbReference type="EMBL" id="KAF7721547.1"/>
    </source>
</evidence>
<dbReference type="GO" id="GO:0004814">
    <property type="term" value="F:arginine-tRNA ligase activity"/>
    <property type="evidence" value="ECO:0007669"/>
    <property type="project" value="UniProtKB-EC"/>
</dbReference>
<keyword evidence="5 10" id="KW-0067">ATP-binding</keyword>
<evidence type="ECO:0000256" key="1">
    <source>
        <dbReference type="ARBA" id="ARBA00005594"/>
    </source>
</evidence>
<keyword evidence="13" id="KW-1185">Reference proteome</keyword>
<dbReference type="CDD" id="cd07956">
    <property type="entry name" value="Anticodon_Ia_Arg"/>
    <property type="match status" value="1"/>
</dbReference>
<dbReference type="AlphaFoldDB" id="A0A8H7BKG4"/>
<evidence type="ECO:0000256" key="7">
    <source>
        <dbReference type="ARBA" id="ARBA00023146"/>
    </source>
</evidence>
<dbReference type="InterPro" id="IPR036695">
    <property type="entry name" value="Arg-tRNA-synth_N_sf"/>
</dbReference>
<dbReference type="Proteomes" id="UP000605846">
    <property type="component" value="Unassembled WGS sequence"/>
</dbReference>
<dbReference type="FunFam" id="3.40.50.620:FF:000058">
    <property type="entry name" value="Mitochondrial arginyl-tRNA synthetase"/>
    <property type="match status" value="1"/>
</dbReference>
<keyword evidence="7 10" id="KW-0030">Aminoacyl-tRNA synthetase</keyword>
<evidence type="ECO:0000256" key="10">
    <source>
        <dbReference type="RuleBase" id="RU363038"/>
    </source>
</evidence>